<evidence type="ECO:0000313" key="1">
    <source>
        <dbReference type="EMBL" id="APH55723.1"/>
    </source>
</evidence>
<evidence type="ECO:0000313" key="2">
    <source>
        <dbReference type="Proteomes" id="UP000182373"/>
    </source>
</evidence>
<keyword evidence="1" id="KW-0808">Transferase</keyword>
<dbReference type="RefSeq" id="WP_072612702.1">
    <property type="nucleotide sequence ID" value="NZ_CP018191.1"/>
</dbReference>
<proteinExistence type="predicted"/>
<gene>
    <name evidence="1" type="ORF">GbCGDNIH9_2389</name>
</gene>
<keyword evidence="1" id="KW-0328">Glycosyltransferase</keyword>
<dbReference type="GO" id="GO:0016757">
    <property type="term" value="F:glycosyltransferase activity"/>
    <property type="evidence" value="ECO:0007669"/>
    <property type="project" value="UniProtKB-KW"/>
</dbReference>
<dbReference type="EMBL" id="CP018191">
    <property type="protein sequence ID" value="APH55723.1"/>
    <property type="molecule type" value="Genomic_DNA"/>
</dbReference>
<dbReference type="AlphaFoldDB" id="A0AAC9KDZ8"/>
<name>A0AAC9KDZ8_9PROT</name>
<sequence>MAISVWQKKKMFQNARDMQSPPSETPSNVISLRGGDTPAVENILNVLIFDPDFYRSRYIDVAEAGIDPVDHYFTVGWREGRQPNAAFDPEAYQNANPDVRDAQINPFAHYLLRGYREGRPLR</sequence>
<reference evidence="2" key="1">
    <citation type="submission" date="2016-11" db="EMBL/GenBank/DDBJ databases">
        <title>Comparative genomic and phenotypic analysis of Granulibacter bethesdensis clinical isolates from patients with chronic granulomatous disease.</title>
        <authorList>
            <person name="Zarember K.A."/>
            <person name="Porcella S.F."/>
            <person name="Chu J."/>
            <person name="Ding L."/>
            <person name="Dahlstrom E."/>
            <person name="Barbian K."/>
            <person name="Martens C."/>
            <person name="Sykora L."/>
            <person name="Kramer S."/>
            <person name="Pettinato A.M."/>
            <person name="Hong H."/>
            <person name="Wald G."/>
            <person name="Berg L.J."/>
            <person name="Rogge L.S."/>
            <person name="Greenberg D.E."/>
            <person name="Falcone E.L."/>
            <person name="Neves J.F."/>
            <person name="Simoes M.J."/>
            <person name="Casal M."/>
            <person name="Rodriguez-Lopez F.C."/>
            <person name="Zelazny A."/>
            <person name="Gallin J.I."/>
            <person name="Holland S.M."/>
        </authorList>
    </citation>
    <scope>NUCLEOTIDE SEQUENCE [LARGE SCALE GENOMIC DNA]</scope>
    <source>
        <strain evidence="2">NIH9.1</strain>
    </source>
</reference>
<dbReference type="EC" id="2.4.1.-" evidence="1"/>
<organism evidence="1 2">
    <name type="scientific">Granulibacter bethesdensis</name>
    <dbReference type="NCBI Taxonomy" id="364410"/>
    <lineage>
        <taxon>Bacteria</taxon>
        <taxon>Pseudomonadati</taxon>
        <taxon>Pseudomonadota</taxon>
        <taxon>Alphaproteobacteria</taxon>
        <taxon>Acetobacterales</taxon>
        <taxon>Acetobacteraceae</taxon>
        <taxon>Granulibacter</taxon>
    </lineage>
</organism>
<protein>
    <submittedName>
        <fullName evidence="1">Glycosyltransferase</fullName>
        <ecNumber evidence="1">2.4.1.-</ecNumber>
    </submittedName>
</protein>
<dbReference type="Proteomes" id="UP000182373">
    <property type="component" value="Chromosome"/>
</dbReference>
<accession>A0AAC9KDZ8</accession>